<gene>
    <name evidence="2" type="ORF">S01H1_19953</name>
</gene>
<comment type="similarity">
    <text evidence="1">Belongs to the proline racemase family.</text>
</comment>
<dbReference type="EMBL" id="BARS01010847">
    <property type="protein sequence ID" value="GAF97911.1"/>
    <property type="molecule type" value="Genomic_DNA"/>
</dbReference>
<dbReference type="InterPro" id="IPR008794">
    <property type="entry name" value="Pro_racemase_fam"/>
</dbReference>
<evidence type="ECO:0000313" key="2">
    <source>
        <dbReference type="EMBL" id="GAF97911.1"/>
    </source>
</evidence>
<organism evidence="2">
    <name type="scientific">marine sediment metagenome</name>
    <dbReference type="NCBI Taxonomy" id="412755"/>
    <lineage>
        <taxon>unclassified sequences</taxon>
        <taxon>metagenomes</taxon>
        <taxon>ecological metagenomes</taxon>
    </lineage>
</organism>
<dbReference type="PANTHER" id="PTHR33442">
    <property type="entry name" value="TRANS-3-HYDROXY-L-PROLINE DEHYDRATASE"/>
    <property type="match status" value="1"/>
</dbReference>
<dbReference type="Gene3D" id="3.10.310.10">
    <property type="entry name" value="Diaminopimelate Epimerase, Chain A, domain 1"/>
    <property type="match status" value="1"/>
</dbReference>
<evidence type="ECO:0008006" key="3">
    <source>
        <dbReference type="Google" id="ProtNLM"/>
    </source>
</evidence>
<reference evidence="2" key="1">
    <citation type="journal article" date="2014" name="Front. Microbiol.">
        <title>High frequency of phylogenetically diverse reductive dehalogenase-homologous genes in deep subseafloor sedimentary metagenomes.</title>
        <authorList>
            <person name="Kawai M."/>
            <person name="Futagami T."/>
            <person name="Toyoda A."/>
            <person name="Takaki Y."/>
            <person name="Nishi S."/>
            <person name="Hori S."/>
            <person name="Arai W."/>
            <person name="Tsubouchi T."/>
            <person name="Morono Y."/>
            <person name="Uchiyama I."/>
            <person name="Ito T."/>
            <person name="Fujiyama A."/>
            <person name="Inagaki F."/>
            <person name="Takami H."/>
        </authorList>
    </citation>
    <scope>NUCLEOTIDE SEQUENCE</scope>
    <source>
        <strain evidence="2">Expedition CK06-06</strain>
    </source>
</reference>
<dbReference type="GO" id="GO:0047580">
    <property type="term" value="F:4-hydroxyproline epimerase activity"/>
    <property type="evidence" value="ECO:0007669"/>
    <property type="project" value="TreeGrafter"/>
</dbReference>
<comment type="caution">
    <text evidence="2">The sequence shown here is derived from an EMBL/GenBank/DDBJ whole genome shotgun (WGS) entry which is preliminary data.</text>
</comment>
<dbReference type="SUPFAM" id="SSF54506">
    <property type="entry name" value="Diaminopimelate epimerase-like"/>
    <property type="match status" value="1"/>
</dbReference>
<dbReference type="FunFam" id="3.10.310.10:FF:000005">
    <property type="entry name" value="Proline racemase"/>
    <property type="match status" value="1"/>
</dbReference>
<accession>X0UF23</accession>
<sequence length="241" mass="26209">TVAVQIGWITSDQPDVGINIDTPAGLIKATVHRANDNDIGTNVISVSFVNVPSFVVALDGQVIVEGLGTVHYDLAFGGAYYAFVDADELGVRMQPDNQAQLIDYGRRIKHAVSNSAEINHPEHEDLSFLYGTIFTGDPQDPKHHSRNVCVFADGEVDRSPTGTGVSARAAILTAKNELQPNETITIESILGTCFDVEVIDRSTCGHLSAVIPRVRGNAYITGRHDFLFDPLDKLMNGFYLR</sequence>
<evidence type="ECO:0000256" key="1">
    <source>
        <dbReference type="ARBA" id="ARBA00007529"/>
    </source>
</evidence>
<protein>
    <recommendedName>
        <fullName evidence="3">Proline racemase</fullName>
    </recommendedName>
</protein>
<proteinExistence type="inferred from homology"/>
<name>X0UF23_9ZZZZ</name>
<dbReference type="AlphaFoldDB" id="X0UF23"/>
<dbReference type="Pfam" id="PF05544">
    <property type="entry name" value="Pro_racemase"/>
    <property type="match status" value="1"/>
</dbReference>
<dbReference type="SFLD" id="SFLDS00028">
    <property type="entry name" value="Proline_Racemase"/>
    <property type="match status" value="1"/>
</dbReference>
<dbReference type="PANTHER" id="PTHR33442:SF1">
    <property type="entry name" value="TRANS-3-HYDROXY-L-PROLINE DEHYDRATASE"/>
    <property type="match status" value="1"/>
</dbReference>
<feature type="non-terminal residue" evidence="2">
    <location>
        <position position="1"/>
    </location>
</feature>